<keyword evidence="4 10" id="KW-0288">FMN</keyword>
<evidence type="ECO:0000256" key="2">
    <source>
        <dbReference type="ARBA" id="ARBA00022553"/>
    </source>
</evidence>
<keyword evidence="10" id="KW-0997">Cell inner membrane</keyword>
<dbReference type="Proteomes" id="UP000295565">
    <property type="component" value="Unassembled WGS sequence"/>
</dbReference>
<feature type="transmembrane region" description="Helical" evidence="10">
    <location>
        <begin position="238"/>
        <end position="257"/>
    </location>
</feature>
<evidence type="ECO:0000313" key="11">
    <source>
        <dbReference type="EMBL" id="TCK58511.1"/>
    </source>
</evidence>
<dbReference type="RefSeq" id="WP_131911484.1">
    <property type="nucleotide sequence ID" value="NZ_OU594967.1"/>
</dbReference>
<keyword evidence="5 10" id="KW-0812">Transmembrane</keyword>
<evidence type="ECO:0000256" key="6">
    <source>
        <dbReference type="ARBA" id="ARBA00022967"/>
    </source>
</evidence>
<comment type="cofactor">
    <cofactor evidence="10">
        <name>FMN</name>
        <dbReference type="ChEBI" id="CHEBI:58210"/>
    </cofactor>
</comment>
<dbReference type="InterPro" id="IPR011303">
    <property type="entry name" value="RnfD_bac"/>
</dbReference>
<organism evidence="11 12">
    <name type="scientific">Celerinatantimonas diazotrophica</name>
    <dbReference type="NCBI Taxonomy" id="412034"/>
    <lineage>
        <taxon>Bacteria</taxon>
        <taxon>Pseudomonadati</taxon>
        <taxon>Pseudomonadota</taxon>
        <taxon>Gammaproteobacteria</taxon>
        <taxon>Celerinatantimonadaceae</taxon>
        <taxon>Celerinatantimonas</taxon>
    </lineage>
</organism>
<dbReference type="InterPro" id="IPR004338">
    <property type="entry name" value="NqrB/RnfD"/>
</dbReference>
<keyword evidence="9 10" id="KW-0472">Membrane</keyword>
<feature type="transmembrane region" description="Helical" evidence="10">
    <location>
        <begin position="206"/>
        <end position="226"/>
    </location>
</feature>
<feature type="transmembrane region" description="Helical" evidence="10">
    <location>
        <begin position="20"/>
        <end position="36"/>
    </location>
</feature>
<dbReference type="NCBIfam" id="TIGR01946">
    <property type="entry name" value="rnfD"/>
    <property type="match status" value="1"/>
</dbReference>
<feature type="transmembrane region" description="Helical" evidence="10">
    <location>
        <begin position="121"/>
        <end position="139"/>
    </location>
</feature>
<keyword evidence="7 10" id="KW-0249">Electron transport</keyword>
<evidence type="ECO:0000256" key="10">
    <source>
        <dbReference type="HAMAP-Rule" id="MF_00462"/>
    </source>
</evidence>
<dbReference type="PANTHER" id="PTHR30578">
    <property type="entry name" value="ELECTRON TRANSPORT COMPLEX PROTEIN RNFD"/>
    <property type="match status" value="1"/>
</dbReference>
<evidence type="ECO:0000256" key="8">
    <source>
        <dbReference type="ARBA" id="ARBA00022989"/>
    </source>
</evidence>
<feature type="modified residue" description="FMN phosphoryl threonine" evidence="10">
    <location>
        <position position="158"/>
    </location>
</feature>
<protein>
    <recommendedName>
        <fullName evidence="10">Ion-translocating oxidoreductase complex subunit D</fullName>
        <ecNumber evidence="10">7.-.-.-</ecNumber>
    </recommendedName>
    <alternativeName>
        <fullName evidence="10">Rnf electron transport complex subunit D</fullName>
    </alternativeName>
</protein>
<proteinExistence type="inferred from homology"/>
<dbReference type="GO" id="GO:0055085">
    <property type="term" value="P:transmembrane transport"/>
    <property type="evidence" value="ECO:0007669"/>
    <property type="project" value="InterPro"/>
</dbReference>
<evidence type="ECO:0000256" key="5">
    <source>
        <dbReference type="ARBA" id="ARBA00022692"/>
    </source>
</evidence>
<gene>
    <name evidence="10" type="primary">rnfD</name>
    <name evidence="11" type="ORF">EV690_0638</name>
</gene>
<evidence type="ECO:0000256" key="1">
    <source>
        <dbReference type="ARBA" id="ARBA00022448"/>
    </source>
</evidence>
<comment type="similarity">
    <text evidence="10">Belongs to the NqrB/RnfD family.</text>
</comment>
<keyword evidence="8 10" id="KW-1133">Transmembrane helix</keyword>
<dbReference type="HAMAP" id="MF_00462">
    <property type="entry name" value="RsxD_RnfD"/>
    <property type="match status" value="1"/>
</dbReference>
<comment type="caution">
    <text evidence="11">The sequence shown here is derived from an EMBL/GenBank/DDBJ whole genome shotgun (WGS) entry which is preliminary data.</text>
</comment>
<sequence length="320" mass="34666">MILQAPFTHLGVRIEQMMRYVLYALAPAWLFSIYLFGPPALMLSAGCVIAAVVTEWLCHKINSNCQGSLGDGSAIVTAIILAMSLPPHAPVWMGALGSALGIAFGKQCYGGLGQNLFNPAMFARVVLLIAFPVEMTHWPEPSLHSWHMMGADAITAATPLAHETGYHIVKLTKLLLGDTAGSMGETSIVALVIGGAYLFYKRVIEYPLVISSLLGCMIPATLMYLFAPTHTLPPLQQLTSGALVFAAIFIVTDPVTAPSSRLGQWIYGGTFGLLVWLIRQFANYPEGVAFAILLCNGINPLIEHYTRPVIYGHNTPRRKL</sequence>
<comment type="function">
    <text evidence="10">Part of a membrane-bound complex that couples electron transfer with translocation of ions across the membrane.</text>
</comment>
<feature type="transmembrane region" description="Helical" evidence="10">
    <location>
        <begin position="180"/>
        <end position="199"/>
    </location>
</feature>
<dbReference type="Pfam" id="PF03116">
    <property type="entry name" value="NQR2_RnfD_RnfE"/>
    <property type="match status" value="1"/>
</dbReference>
<keyword evidence="1 10" id="KW-0813">Transport</keyword>
<dbReference type="PANTHER" id="PTHR30578:SF0">
    <property type="entry name" value="ION-TRANSLOCATING OXIDOREDUCTASE COMPLEX SUBUNIT D"/>
    <property type="match status" value="1"/>
</dbReference>
<dbReference type="AlphaFoldDB" id="A0A4V2PRE2"/>
<feature type="transmembrane region" description="Helical" evidence="10">
    <location>
        <begin position="91"/>
        <end position="109"/>
    </location>
</feature>
<reference evidence="11 12" key="1">
    <citation type="submission" date="2019-03" db="EMBL/GenBank/DDBJ databases">
        <title>Genomic Encyclopedia of Type Strains, Phase IV (KMG-IV): sequencing the most valuable type-strain genomes for metagenomic binning, comparative biology and taxonomic classification.</title>
        <authorList>
            <person name="Goeker M."/>
        </authorList>
    </citation>
    <scope>NUCLEOTIDE SEQUENCE [LARGE SCALE GENOMIC DNA]</scope>
    <source>
        <strain evidence="11 12">DSM 18577</strain>
    </source>
</reference>
<dbReference type="EC" id="7.-.-.-" evidence="10"/>
<keyword evidence="12" id="KW-1185">Reference proteome</keyword>
<keyword evidence="3 10" id="KW-0285">Flavoprotein</keyword>
<evidence type="ECO:0000256" key="4">
    <source>
        <dbReference type="ARBA" id="ARBA00022643"/>
    </source>
</evidence>
<keyword evidence="2 10" id="KW-0597">Phosphoprotein</keyword>
<evidence type="ECO:0000313" key="12">
    <source>
        <dbReference type="Proteomes" id="UP000295565"/>
    </source>
</evidence>
<name>A0A4V2PRE2_9GAMM</name>
<dbReference type="GO" id="GO:0005886">
    <property type="term" value="C:plasma membrane"/>
    <property type="evidence" value="ECO:0007669"/>
    <property type="project" value="UniProtKB-SubCell"/>
</dbReference>
<dbReference type="GO" id="GO:0022900">
    <property type="term" value="P:electron transport chain"/>
    <property type="evidence" value="ECO:0007669"/>
    <property type="project" value="UniProtKB-UniRule"/>
</dbReference>
<comment type="subunit">
    <text evidence="10">The complex is composed of six subunits: RnfA, RnfB, RnfC, RnfD, RnfE and RnfG.</text>
</comment>
<evidence type="ECO:0000256" key="9">
    <source>
        <dbReference type="ARBA" id="ARBA00023136"/>
    </source>
</evidence>
<keyword evidence="10" id="KW-1003">Cell membrane</keyword>
<evidence type="ECO:0000256" key="7">
    <source>
        <dbReference type="ARBA" id="ARBA00022982"/>
    </source>
</evidence>
<dbReference type="EMBL" id="SMGD01000011">
    <property type="protein sequence ID" value="TCK58511.1"/>
    <property type="molecule type" value="Genomic_DNA"/>
</dbReference>
<comment type="caution">
    <text evidence="10">Lacks conserved residue(s) required for the propagation of feature annotation.</text>
</comment>
<accession>A0A4V2PRE2</accession>
<evidence type="ECO:0000256" key="3">
    <source>
        <dbReference type="ARBA" id="ARBA00022630"/>
    </source>
</evidence>
<keyword evidence="6 10" id="KW-1278">Translocase</keyword>
<comment type="subcellular location">
    <subcellularLocation>
        <location evidence="10">Cell inner membrane</location>
        <topology evidence="10">Multi-pass membrane protein</topology>
    </subcellularLocation>
</comment>
<dbReference type="OrthoDB" id="9776359at2"/>